<evidence type="ECO:0000256" key="2">
    <source>
        <dbReference type="ARBA" id="ARBA00023125"/>
    </source>
</evidence>
<sequence length="298" mass="31648">MTESAAPPPRRVGLVLARASQVLGEEPYYHEFLEGLERLLIRAGISVLVKVVTDHAAESATYRQWSAGRRVGGVIMVDLSPGDERVELVRRLGLPAVVIGDPSTAGGLPTVWTDDAGSAREAVRFLADRGHTVLGHVSGPLTLAHTQLRLGGFRAEAAARGVTLISAEGDYSQESGRVTTARLLTTGPARPTAIVYDNDVMALSGVATIRGHGLSVPADLSVVAWDDSAQCQLAVPALSAMSHDVGRIGEIAAHAVLDAMREHAAHQVYEAPQAHIVERDSTGDRTGIVFDPLRERDL</sequence>
<keyword evidence="2" id="KW-0238">DNA-binding</keyword>
<organism evidence="5 6">
    <name type="scientific">Actinoplanes oblitus</name>
    <dbReference type="NCBI Taxonomy" id="3040509"/>
    <lineage>
        <taxon>Bacteria</taxon>
        <taxon>Bacillati</taxon>
        <taxon>Actinomycetota</taxon>
        <taxon>Actinomycetes</taxon>
        <taxon>Micromonosporales</taxon>
        <taxon>Micromonosporaceae</taxon>
        <taxon>Actinoplanes</taxon>
    </lineage>
</organism>
<reference evidence="5 6" key="1">
    <citation type="submission" date="2023-06" db="EMBL/GenBank/DDBJ databases">
        <authorList>
            <person name="Yushchuk O."/>
            <person name="Binda E."/>
            <person name="Ruckert-Reed C."/>
            <person name="Fedorenko V."/>
            <person name="Kalinowski J."/>
            <person name="Marinelli F."/>
        </authorList>
    </citation>
    <scope>NUCLEOTIDE SEQUENCE [LARGE SCALE GENOMIC DNA]</scope>
    <source>
        <strain evidence="5 6">NRRL 3884</strain>
    </source>
</reference>
<dbReference type="InterPro" id="IPR046335">
    <property type="entry name" value="LacI/GalR-like_sensor"/>
</dbReference>
<keyword evidence="1" id="KW-0805">Transcription regulation</keyword>
<dbReference type="RefSeq" id="WP_284922068.1">
    <property type="nucleotide sequence ID" value="NZ_CP126980.1"/>
</dbReference>
<feature type="domain" description="Transcriptional regulator LacI/GalR-like sensor" evidence="4">
    <location>
        <begin position="123"/>
        <end position="282"/>
    </location>
</feature>
<dbReference type="EMBL" id="CP126980">
    <property type="protein sequence ID" value="WIN00539.1"/>
    <property type="molecule type" value="Genomic_DNA"/>
</dbReference>
<evidence type="ECO:0000259" key="4">
    <source>
        <dbReference type="Pfam" id="PF13377"/>
    </source>
</evidence>
<dbReference type="PANTHER" id="PTHR30146:SF155">
    <property type="entry name" value="ALANINE RACEMASE"/>
    <property type="match status" value="1"/>
</dbReference>
<proteinExistence type="predicted"/>
<dbReference type="Gene3D" id="3.40.50.2300">
    <property type="match status" value="2"/>
</dbReference>
<dbReference type="SUPFAM" id="SSF53822">
    <property type="entry name" value="Periplasmic binding protein-like I"/>
    <property type="match status" value="1"/>
</dbReference>
<dbReference type="CDD" id="cd06267">
    <property type="entry name" value="PBP1_LacI_sugar_binding-like"/>
    <property type="match status" value="1"/>
</dbReference>
<name>A0ABY8WSC2_9ACTN</name>
<keyword evidence="6" id="KW-1185">Reference proteome</keyword>
<evidence type="ECO:0000313" key="5">
    <source>
        <dbReference type="EMBL" id="WIN00539.1"/>
    </source>
</evidence>
<evidence type="ECO:0000256" key="1">
    <source>
        <dbReference type="ARBA" id="ARBA00023015"/>
    </source>
</evidence>
<dbReference type="Proteomes" id="UP001240150">
    <property type="component" value="Chromosome"/>
</dbReference>
<keyword evidence="3" id="KW-0804">Transcription</keyword>
<dbReference type="PANTHER" id="PTHR30146">
    <property type="entry name" value="LACI-RELATED TRANSCRIPTIONAL REPRESSOR"/>
    <property type="match status" value="1"/>
</dbReference>
<dbReference type="InterPro" id="IPR028082">
    <property type="entry name" value="Peripla_BP_I"/>
</dbReference>
<dbReference type="Pfam" id="PF13377">
    <property type="entry name" value="Peripla_BP_3"/>
    <property type="match status" value="1"/>
</dbReference>
<protein>
    <submittedName>
        <fullName evidence="5">Substrate-binding domain-containing protein</fullName>
    </submittedName>
</protein>
<evidence type="ECO:0000256" key="3">
    <source>
        <dbReference type="ARBA" id="ARBA00023163"/>
    </source>
</evidence>
<accession>A0ABY8WSC2</accession>
<evidence type="ECO:0000313" key="6">
    <source>
        <dbReference type="Proteomes" id="UP001240150"/>
    </source>
</evidence>
<gene>
    <name evidence="5" type="ORF">ACTOB_004252</name>
</gene>